<dbReference type="EMBL" id="JADYXP020000025">
    <property type="protein sequence ID" value="KAL0101012.1"/>
    <property type="molecule type" value="Genomic_DNA"/>
</dbReference>
<comment type="caution">
    <text evidence="2">The sequence shown here is derived from an EMBL/GenBank/DDBJ whole genome shotgun (WGS) entry which is preliminary data.</text>
</comment>
<feature type="compositionally biased region" description="Polar residues" evidence="1">
    <location>
        <begin position="21"/>
        <end position="34"/>
    </location>
</feature>
<organism evidence="2 3">
    <name type="scientific">Cardiocondyla obscurior</name>
    <dbReference type="NCBI Taxonomy" id="286306"/>
    <lineage>
        <taxon>Eukaryota</taxon>
        <taxon>Metazoa</taxon>
        <taxon>Ecdysozoa</taxon>
        <taxon>Arthropoda</taxon>
        <taxon>Hexapoda</taxon>
        <taxon>Insecta</taxon>
        <taxon>Pterygota</taxon>
        <taxon>Neoptera</taxon>
        <taxon>Endopterygota</taxon>
        <taxon>Hymenoptera</taxon>
        <taxon>Apocrita</taxon>
        <taxon>Aculeata</taxon>
        <taxon>Formicoidea</taxon>
        <taxon>Formicidae</taxon>
        <taxon>Myrmicinae</taxon>
        <taxon>Cardiocondyla</taxon>
    </lineage>
</organism>
<gene>
    <name evidence="2" type="ORF">PUN28_019433</name>
</gene>
<accession>A0AAW2ECR8</accession>
<evidence type="ECO:0000313" key="3">
    <source>
        <dbReference type="Proteomes" id="UP001430953"/>
    </source>
</evidence>
<keyword evidence="3" id="KW-1185">Reference proteome</keyword>
<feature type="region of interest" description="Disordered" evidence="1">
    <location>
        <begin position="1"/>
        <end position="51"/>
    </location>
</feature>
<proteinExistence type="predicted"/>
<protein>
    <submittedName>
        <fullName evidence="2">Uncharacterized protein</fullName>
    </submittedName>
</protein>
<evidence type="ECO:0000256" key="1">
    <source>
        <dbReference type="SAM" id="MobiDB-lite"/>
    </source>
</evidence>
<reference evidence="2 3" key="1">
    <citation type="submission" date="2023-03" db="EMBL/GenBank/DDBJ databases">
        <title>High recombination rates correlate with genetic variation in Cardiocondyla obscurior ants.</title>
        <authorList>
            <person name="Errbii M."/>
        </authorList>
    </citation>
    <scope>NUCLEOTIDE SEQUENCE [LARGE SCALE GENOMIC DNA]</scope>
    <source>
        <strain evidence="2">Alpha-2009</strain>
        <tissue evidence="2">Whole body</tissue>
    </source>
</reference>
<evidence type="ECO:0000313" key="2">
    <source>
        <dbReference type="EMBL" id="KAL0101012.1"/>
    </source>
</evidence>
<sequence>MTNNGGRNKPPLANEEGASRRGSQGENPTDNVESGPSGRAEQPPYPHLLPFTQQNINAPRKDVALMIILEALSLTATRLEKLENEFMAHKYNDGALQGQNRNRNHDGIVVLTKAMCSFRSTIRVSF</sequence>
<name>A0AAW2ECR8_9HYME</name>
<dbReference type="AlphaFoldDB" id="A0AAW2ECR8"/>
<dbReference type="Proteomes" id="UP001430953">
    <property type="component" value="Unassembled WGS sequence"/>
</dbReference>